<organism evidence="3 4">
    <name type="scientific">Photobacterium pectinilyticum</name>
    <dbReference type="NCBI Taxonomy" id="2906793"/>
    <lineage>
        <taxon>Bacteria</taxon>
        <taxon>Pseudomonadati</taxon>
        <taxon>Pseudomonadota</taxon>
        <taxon>Gammaproteobacteria</taxon>
        <taxon>Vibrionales</taxon>
        <taxon>Vibrionaceae</taxon>
        <taxon>Photobacterium</taxon>
    </lineage>
</organism>
<protein>
    <submittedName>
        <fullName evidence="3">VWA domain-containing protein</fullName>
    </submittedName>
</protein>
<accession>A0ABT1N1M9</accession>
<evidence type="ECO:0000259" key="2">
    <source>
        <dbReference type="PROSITE" id="PS50234"/>
    </source>
</evidence>
<evidence type="ECO:0000313" key="3">
    <source>
        <dbReference type="EMBL" id="MCQ1058642.1"/>
    </source>
</evidence>
<feature type="region of interest" description="Disordered" evidence="1">
    <location>
        <begin position="209"/>
        <end position="242"/>
    </location>
</feature>
<dbReference type="InterPro" id="IPR036465">
    <property type="entry name" value="vWFA_dom_sf"/>
</dbReference>
<dbReference type="PANTHER" id="PTHR41248:SF1">
    <property type="entry name" value="NORD PROTEIN"/>
    <property type="match status" value="1"/>
</dbReference>
<evidence type="ECO:0000256" key="1">
    <source>
        <dbReference type="SAM" id="MobiDB-lite"/>
    </source>
</evidence>
<dbReference type="CDD" id="cd01454">
    <property type="entry name" value="vWA_norD_type"/>
    <property type="match status" value="1"/>
</dbReference>
<dbReference type="InterPro" id="IPR002035">
    <property type="entry name" value="VWF_A"/>
</dbReference>
<dbReference type="EMBL" id="JANEYT010000022">
    <property type="protein sequence ID" value="MCQ1058642.1"/>
    <property type="molecule type" value="Genomic_DNA"/>
</dbReference>
<dbReference type="SMART" id="SM00327">
    <property type="entry name" value="VWA"/>
    <property type="match status" value="1"/>
</dbReference>
<dbReference type="Proteomes" id="UP001524460">
    <property type="component" value="Unassembled WGS sequence"/>
</dbReference>
<evidence type="ECO:0000313" key="4">
    <source>
        <dbReference type="Proteomes" id="UP001524460"/>
    </source>
</evidence>
<gene>
    <name evidence="3" type="ORF">NHN17_11305</name>
</gene>
<comment type="caution">
    <text evidence="3">The sequence shown here is derived from an EMBL/GenBank/DDBJ whole genome shotgun (WGS) entry which is preliminary data.</text>
</comment>
<dbReference type="PROSITE" id="PS50234">
    <property type="entry name" value="VWFA"/>
    <property type="match status" value="1"/>
</dbReference>
<dbReference type="InterPro" id="IPR051928">
    <property type="entry name" value="NorD/CobT"/>
</dbReference>
<dbReference type="RefSeq" id="WP_255042611.1">
    <property type="nucleotide sequence ID" value="NZ_JANEYT010000022.1"/>
</dbReference>
<sequence length="612" mass="70053">MEEWVGSIWHKFIVQKSNTDFHGARVEFNDVKKSVGILFRSLGGEPSKRIEAAAPRDYVIRRHLLDKIAGTKLQTSLAWQDESSLRLPQSIAVFDSKHLNRELYMWLTVLAAHSSVTFTHWAKDNQAIVATILNRYPNLRPRYNDLLGAALEQRVPINKLPKGMQSLEKSVIEALKYPELPMEFPEANYAPQAIYLWLYPSEYINANPFKDTTSSDPEQSSPSESRKLESHQARKKTERVDDSNTKDSLMVFRLENLFSWSEFSKVNRAEDDTEDTDSKRVAEDLNLITVAKGSQQKTAKLKIDLDLPAAIEDDYPLGKGIKQPEWNYKTQQLVPNRCLVQPLLLRQCKPEPLPTNLQANAKKIRNQFEYLSSIKHWLKAQPYGSEIDLSAWIDYYVESKASVAKDSDYYLHFKNENRDISCLLLSDLSMSTDAHINDEKTVIDVIKESMLLFSEALTAVGDPFAIYGFSSVKRQHVRFTILKNFGEQYTDNIRGRILGLHPGYYTRMGAAIRQASDILAQQQHSQKLLLILTDGKPNDIDHYEGRFGIEDTRQAIIAARKQGLIPFCITIDKKADQYLPYIFGNNGFTTIYNPSQLPKKLPLLYHQLTQHH</sequence>
<proteinExistence type="predicted"/>
<name>A0ABT1N1M9_9GAMM</name>
<feature type="domain" description="VWFA" evidence="2">
    <location>
        <begin position="419"/>
        <end position="608"/>
    </location>
</feature>
<keyword evidence="4" id="KW-1185">Reference proteome</keyword>
<dbReference type="PANTHER" id="PTHR41248">
    <property type="entry name" value="NORD PROTEIN"/>
    <property type="match status" value="1"/>
</dbReference>
<reference evidence="3 4" key="1">
    <citation type="submission" date="2022-07" db="EMBL/GenBank/DDBJ databases">
        <title>Photobacterium pectinilyticum sp. nov., a marine bacterium isolated from surface seawater of Qingdao offshore.</title>
        <authorList>
            <person name="Wang X."/>
        </authorList>
    </citation>
    <scope>NUCLEOTIDE SEQUENCE [LARGE SCALE GENOMIC DNA]</scope>
    <source>
        <strain evidence="3 4">ZSDE20</strain>
    </source>
</reference>
<feature type="compositionally biased region" description="Low complexity" evidence="1">
    <location>
        <begin position="211"/>
        <end position="223"/>
    </location>
</feature>
<dbReference type="Pfam" id="PF00092">
    <property type="entry name" value="VWA"/>
    <property type="match status" value="1"/>
</dbReference>
<dbReference type="Gene3D" id="3.40.50.410">
    <property type="entry name" value="von Willebrand factor, type A domain"/>
    <property type="match status" value="1"/>
</dbReference>
<dbReference type="SUPFAM" id="SSF53300">
    <property type="entry name" value="vWA-like"/>
    <property type="match status" value="1"/>
</dbReference>